<organism evidence="2 3">
    <name type="scientific">Desulfocicer vacuolatum DSM 3385</name>
    <dbReference type="NCBI Taxonomy" id="1121400"/>
    <lineage>
        <taxon>Bacteria</taxon>
        <taxon>Pseudomonadati</taxon>
        <taxon>Thermodesulfobacteriota</taxon>
        <taxon>Desulfobacteria</taxon>
        <taxon>Desulfobacterales</taxon>
        <taxon>Desulfobacteraceae</taxon>
        <taxon>Desulfocicer</taxon>
    </lineage>
</organism>
<sequence length="295" mass="33138">MKKTVVYMFYIVWILLFAGCASQNHVSIKQLETIPVLKAKVNGVELGYRIVGKGSPILMIIGYACTMDAWDSQMISELSKKHRVIMFDNRGAGYSTINKSKLTISQMMLDAVQLLDVLTIEKTDVMGWSMGSIIAQEMLLAYPDRVGKAILYSTSVDVEPVKKALDSMAALGKEEFRSRLFPNEWKTLNPEIYSRLPGNANVSAEVVRRQYKAIVNWKSTRTKLKDIDNSVLILSGEDDRVTPLDQSLAASSLIPGAWLVRFKAADHWMMYQAPTEIAKTVDFFLSTEQDLLLVK</sequence>
<name>A0A1W2DGY8_9BACT</name>
<dbReference type="Proteomes" id="UP000192418">
    <property type="component" value="Unassembled WGS sequence"/>
</dbReference>
<reference evidence="2 3" key="1">
    <citation type="submission" date="2017-04" db="EMBL/GenBank/DDBJ databases">
        <authorList>
            <person name="Afonso C.L."/>
            <person name="Miller P.J."/>
            <person name="Scott M.A."/>
            <person name="Spackman E."/>
            <person name="Goraichik I."/>
            <person name="Dimitrov K.M."/>
            <person name="Suarez D.L."/>
            <person name="Swayne D.E."/>
        </authorList>
    </citation>
    <scope>NUCLEOTIDE SEQUENCE [LARGE SCALE GENOMIC DNA]</scope>
    <source>
        <strain evidence="2 3">DSM 3385</strain>
    </source>
</reference>
<feature type="domain" description="AB hydrolase-1" evidence="1">
    <location>
        <begin position="56"/>
        <end position="159"/>
    </location>
</feature>
<dbReference type="SUPFAM" id="SSF53474">
    <property type="entry name" value="alpha/beta-Hydrolases"/>
    <property type="match status" value="1"/>
</dbReference>
<dbReference type="STRING" id="1121400.SAMN02746065_117116"/>
<dbReference type="PANTHER" id="PTHR43433:SF5">
    <property type="entry name" value="AB HYDROLASE-1 DOMAIN-CONTAINING PROTEIN"/>
    <property type="match status" value="1"/>
</dbReference>
<dbReference type="PRINTS" id="PR00111">
    <property type="entry name" value="ABHYDROLASE"/>
</dbReference>
<dbReference type="OrthoDB" id="9780765at2"/>
<dbReference type="EMBL" id="FWXY01000017">
    <property type="protein sequence ID" value="SMC96780.1"/>
    <property type="molecule type" value="Genomic_DNA"/>
</dbReference>
<dbReference type="PANTHER" id="PTHR43433">
    <property type="entry name" value="HYDROLASE, ALPHA/BETA FOLD FAMILY PROTEIN"/>
    <property type="match status" value="1"/>
</dbReference>
<evidence type="ECO:0000259" key="1">
    <source>
        <dbReference type="Pfam" id="PF00561"/>
    </source>
</evidence>
<dbReference type="Gene3D" id="3.40.50.1820">
    <property type="entry name" value="alpha/beta hydrolase"/>
    <property type="match status" value="1"/>
</dbReference>
<dbReference type="RefSeq" id="WP_084070347.1">
    <property type="nucleotide sequence ID" value="NZ_FWXY01000017.1"/>
</dbReference>
<accession>A0A1W2DGY8</accession>
<dbReference type="AlphaFoldDB" id="A0A1W2DGY8"/>
<dbReference type="PROSITE" id="PS51257">
    <property type="entry name" value="PROKAR_LIPOPROTEIN"/>
    <property type="match status" value="1"/>
</dbReference>
<evidence type="ECO:0000313" key="3">
    <source>
        <dbReference type="Proteomes" id="UP000192418"/>
    </source>
</evidence>
<protein>
    <submittedName>
        <fullName evidence="2">Pimeloyl-ACP methyl ester carboxylesterase</fullName>
    </submittedName>
</protein>
<dbReference type="InterPro" id="IPR029058">
    <property type="entry name" value="AB_hydrolase_fold"/>
</dbReference>
<dbReference type="Pfam" id="PF00561">
    <property type="entry name" value="Abhydrolase_1"/>
    <property type="match status" value="1"/>
</dbReference>
<dbReference type="InterPro" id="IPR050471">
    <property type="entry name" value="AB_hydrolase"/>
</dbReference>
<evidence type="ECO:0000313" key="2">
    <source>
        <dbReference type="EMBL" id="SMC96780.1"/>
    </source>
</evidence>
<gene>
    <name evidence="2" type="ORF">SAMN02746065_117116</name>
</gene>
<keyword evidence="3" id="KW-1185">Reference proteome</keyword>
<dbReference type="InterPro" id="IPR000073">
    <property type="entry name" value="AB_hydrolase_1"/>
</dbReference>
<proteinExistence type="predicted"/>